<proteinExistence type="inferred from homology"/>
<keyword evidence="5 8" id="KW-0119">Carbohydrate metabolism</keyword>
<dbReference type="SUPFAM" id="SSF49384">
    <property type="entry name" value="Carbohydrate-binding domain"/>
    <property type="match status" value="1"/>
</dbReference>
<dbReference type="InterPro" id="IPR001547">
    <property type="entry name" value="Glyco_hydro_5"/>
</dbReference>
<dbReference type="PANTHER" id="PTHR34142:SF1">
    <property type="entry name" value="GLYCOSIDE HYDROLASE FAMILY 5 DOMAIN-CONTAINING PROTEIN"/>
    <property type="match status" value="1"/>
</dbReference>
<dbReference type="Pfam" id="PF00553">
    <property type="entry name" value="CBM_2"/>
    <property type="match status" value="1"/>
</dbReference>
<evidence type="ECO:0000256" key="7">
    <source>
        <dbReference type="ARBA" id="ARBA00023326"/>
    </source>
</evidence>
<protein>
    <recommendedName>
        <fullName evidence="8">Endoglucanase</fullName>
        <ecNumber evidence="8">3.2.1.4</ecNumber>
    </recommendedName>
</protein>
<dbReference type="EC" id="3.2.1.4" evidence="8"/>
<comment type="caution">
    <text evidence="10">The sequence shown here is derived from an EMBL/GenBank/DDBJ whole genome shotgun (WGS) entry which is preliminary data.</text>
</comment>
<dbReference type="PROSITE" id="PS00659">
    <property type="entry name" value="GLYCOSYL_HYDROL_F5"/>
    <property type="match status" value="1"/>
</dbReference>
<evidence type="ECO:0000256" key="3">
    <source>
        <dbReference type="ARBA" id="ARBA00022801"/>
    </source>
</evidence>
<feature type="domain" description="CBM2" evidence="9">
    <location>
        <begin position="15"/>
        <end position="121"/>
    </location>
</feature>
<accession>A0ABP9RNY0</accession>
<keyword evidence="2" id="KW-0732">Signal</keyword>
<evidence type="ECO:0000313" key="11">
    <source>
        <dbReference type="Proteomes" id="UP001501570"/>
    </source>
</evidence>
<reference evidence="11" key="1">
    <citation type="journal article" date="2019" name="Int. J. Syst. Evol. Microbiol.">
        <title>The Global Catalogue of Microorganisms (GCM) 10K type strain sequencing project: providing services to taxonomists for standard genome sequencing and annotation.</title>
        <authorList>
            <consortium name="The Broad Institute Genomics Platform"/>
            <consortium name="The Broad Institute Genome Sequencing Center for Infectious Disease"/>
            <person name="Wu L."/>
            <person name="Ma J."/>
        </authorList>
    </citation>
    <scope>NUCLEOTIDE SEQUENCE [LARGE SCALE GENOMIC DNA]</scope>
    <source>
        <strain evidence="11">JCM 18304</strain>
    </source>
</reference>
<dbReference type="SUPFAM" id="SSF51445">
    <property type="entry name" value="(Trans)glycosidases"/>
    <property type="match status" value="1"/>
</dbReference>
<name>A0ABP9RNY0_9ACTN</name>
<dbReference type="InterPro" id="IPR008965">
    <property type="entry name" value="CBM2/CBM3_carb-bd_dom_sf"/>
</dbReference>
<evidence type="ECO:0000256" key="4">
    <source>
        <dbReference type="ARBA" id="ARBA00023001"/>
    </source>
</evidence>
<evidence type="ECO:0000259" key="9">
    <source>
        <dbReference type="PROSITE" id="PS51173"/>
    </source>
</evidence>
<dbReference type="SMART" id="SM00637">
    <property type="entry name" value="CBD_II"/>
    <property type="match status" value="1"/>
</dbReference>
<dbReference type="InterPro" id="IPR017853">
    <property type="entry name" value="GH"/>
</dbReference>
<gene>
    <name evidence="10" type="ORF">GCM10023322_15490</name>
</gene>
<dbReference type="PROSITE" id="PS51173">
    <property type="entry name" value="CBM2"/>
    <property type="match status" value="1"/>
</dbReference>
<keyword evidence="6 8" id="KW-0326">Glycosidase</keyword>
<evidence type="ECO:0000313" key="10">
    <source>
        <dbReference type="EMBL" id="GAA5181263.1"/>
    </source>
</evidence>
<evidence type="ECO:0000256" key="2">
    <source>
        <dbReference type="ARBA" id="ARBA00022729"/>
    </source>
</evidence>
<organism evidence="10 11">
    <name type="scientific">Rugosimonospora acidiphila</name>
    <dbReference type="NCBI Taxonomy" id="556531"/>
    <lineage>
        <taxon>Bacteria</taxon>
        <taxon>Bacillati</taxon>
        <taxon>Actinomycetota</taxon>
        <taxon>Actinomycetes</taxon>
        <taxon>Micromonosporales</taxon>
        <taxon>Micromonosporaceae</taxon>
        <taxon>Rugosimonospora</taxon>
    </lineage>
</organism>
<dbReference type="Gene3D" id="3.20.20.80">
    <property type="entry name" value="Glycosidases"/>
    <property type="match status" value="1"/>
</dbReference>
<comment type="catalytic activity">
    <reaction evidence="1 8">
        <text>Endohydrolysis of (1-&gt;4)-beta-D-glucosidic linkages in cellulose, lichenin and cereal beta-D-glucans.</text>
        <dbReference type="EC" id="3.2.1.4"/>
    </reaction>
</comment>
<comment type="similarity">
    <text evidence="8">Belongs to the glycosyl hydrolase 5 (cellulase A) family.</text>
</comment>
<dbReference type="InterPro" id="IPR001919">
    <property type="entry name" value="CBD2"/>
</dbReference>
<keyword evidence="11" id="KW-1185">Reference proteome</keyword>
<sequence length="469" mass="49114">MAGCTSSGGDPPAAVVSSPAACQIQYVVRAQPAGFTADVNVTNLGGRLRGWTVGFDFAGTDQRLASGWSATWTQTGTHVTAAVAGTDLAPHASVTAGFDGVGPVGAAPARFTLDGVVCSLKVDSDATAPAADPRTPALHVSGNQIVDAAGHPTSLIGVNRSGGEYMCVDGHGIWDGPVNDAALAAIGSWNAKAVRVPLNEDCWLSLGSLDPRYSGARYRAAVAALVGSLEAHGLVPILDLHWTDGSFTGDGSQCASAAAKCQKPMPDTNAVTFWRSVAQTFRDDQSVVFDLFNEPYPSDTSTMSRGQSWDCWLSGGSACHGLGYPVAGMQQLVDAVRSTGARNVTLVSPNSYSRDLTGWLAHRPKDPTGNLAAAWHWYNDGSCTTADCWQREVGPVAAQVPVVTTEIGEMDCSSALVDPLMNWLDAKGVSYLAWTWNTWGCGDGPALISDWSGTPTPYGQGVRDHLRSR</sequence>
<dbReference type="InterPro" id="IPR012291">
    <property type="entry name" value="CBM2_carb-bd_dom_sf"/>
</dbReference>
<keyword evidence="3 8" id="KW-0378">Hydrolase</keyword>
<dbReference type="PANTHER" id="PTHR34142">
    <property type="entry name" value="ENDO-BETA-1,4-GLUCANASE A"/>
    <property type="match status" value="1"/>
</dbReference>
<dbReference type="Pfam" id="PF00150">
    <property type="entry name" value="Cellulase"/>
    <property type="match status" value="1"/>
</dbReference>
<dbReference type="InterPro" id="IPR018087">
    <property type="entry name" value="Glyco_hydro_5_CS"/>
</dbReference>
<dbReference type="Proteomes" id="UP001501570">
    <property type="component" value="Unassembled WGS sequence"/>
</dbReference>
<dbReference type="Gene3D" id="2.60.40.290">
    <property type="match status" value="1"/>
</dbReference>
<evidence type="ECO:0000256" key="8">
    <source>
        <dbReference type="RuleBase" id="RU361153"/>
    </source>
</evidence>
<evidence type="ECO:0000256" key="5">
    <source>
        <dbReference type="ARBA" id="ARBA00023277"/>
    </source>
</evidence>
<dbReference type="EMBL" id="BAABJQ010000004">
    <property type="protein sequence ID" value="GAA5181263.1"/>
    <property type="molecule type" value="Genomic_DNA"/>
</dbReference>
<keyword evidence="7 8" id="KW-0624">Polysaccharide degradation</keyword>
<keyword evidence="4 8" id="KW-0136">Cellulose degradation</keyword>
<evidence type="ECO:0000256" key="6">
    <source>
        <dbReference type="ARBA" id="ARBA00023295"/>
    </source>
</evidence>
<evidence type="ECO:0000256" key="1">
    <source>
        <dbReference type="ARBA" id="ARBA00000966"/>
    </source>
</evidence>